<evidence type="ECO:0000313" key="2">
    <source>
        <dbReference type="Proteomes" id="UP001165121"/>
    </source>
</evidence>
<comment type="caution">
    <text evidence="1">The sequence shown here is derived from an EMBL/GenBank/DDBJ whole genome shotgun (WGS) entry which is preliminary data.</text>
</comment>
<proteinExistence type="predicted"/>
<accession>A0A9W6XZ83</accession>
<dbReference type="OrthoDB" id="10066870at2759"/>
<evidence type="ECO:0000313" key="1">
    <source>
        <dbReference type="EMBL" id="GMF48349.1"/>
    </source>
</evidence>
<protein>
    <submittedName>
        <fullName evidence="1">Unnamed protein product</fullName>
    </submittedName>
</protein>
<dbReference type="AlphaFoldDB" id="A0A9W6XZ83"/>
<name>A0A9W6XZ83_9STRA</name>
<dbReference type="EMBL" id="BSXT01002318">
    <property type="protein sequence ID" value="GMF48349.1"/>
    <property type="molecule type" value="Genomic_DNA"/>
</dbReference>
<gene>
    <name evidence="1" type="ORF">Pfra01_001864800</name>
</gene>
<organism evidence="1 2">
    <name type="scientific">Phytophthora fragariaefolia</name>
    <dbReference type="NCBI Taxonomy" id="1490495"/>
    <lineage>
        <taxon>Eukaryota</taxon>
        <taxon>Sar</taxon>
        <taxon>Stramenopiles</taxon>
        <taxon>Oomycota</taxon>
        <taxon>Peronosporomycetes</taxon>
        <taxon>Peronosporales</taxon>
        <taxon>Peronosporaceae</taxon>
        <taxon>Phytophthora</taxon>
    </lineage>
</organism>
<sequence>MDFDRCELHYVERRHDVVIPFHMTGTNDSAVAAVTLASTPNLRRRAVQPMEVAIAAPDGEEGRFLSTVNNGAVLLTAVVTKVMSGMAIIPAINTYGGRIKLPSRKGLGVWIPMHEDMELLQMYGELQPQRVQNWLDELGDTSTPLDDELDVAIVTDGQSARELILKLLQAYRDQANAQDECPPPTMSSVTSILENATPIKMRQRRQEHTAEAISDGHVDAILSAGVIEHGEGTWGFPVVLARKKY</sequence>
<dbReference type="Proteomes" id="UP001165121">
    <property type="component" value="Unassembled WGS sequence"/>
</dbReference>
<reference evidence="1" key="1">
    <citation type="submission" date="2023-04" db="EMBL/GenBank/DDBJ databases">
        <title>Phytophthora fragariaefolia NBRC 109709.</title>
        <authorList>
            <person name="Ichikawa N."/>
            <person name="Sato H."/>
            <person name="Tonouchi N."/>
        </authorList>
    </citation>
    <scope>NUCLEOTIDE SEQUENCE</scope>
    <source>
        <strain evidence="1">NBRC 109709</strain>
    </source>
</reference>
<keyword evidence="2" id="KW-1185">Reference proteome</keyword>
<dbReference type="Gene3D" id="3.10.10.10">
    <property type="entry name" value="HIV Type 1 Reverse Transcriptase, subunit A, domain 1"/>
    <property type="match status" value="1"/>
</dbReference>